<keyword evidence="2" id="KW-0378">Hydrolase</keyword>
<gene>
    <name evidence="2" type="ORF">IGS68_09525</name>
</gene>
<proteinExistence type="predicted"/>
<dbReference type="Proteomes" id="UP000595197">
    <property type="component" value="Chromosome"/>
</dbReference>
<organism evidence="2 3">
    <name type="scientific">Skermanella cutis</name>
    <dbReference type="NCBI Taxonomy" id="2775420"/>
    <lineage>
        <taxon>Bacteria</taxon>
        <taxon>Pseudomonadati</taxon>
        <taxon>Pseudomonadota</taxon>
        <taxon>Alphaproteobacteria</taxon>
        <taxon>Rhodospirillales</taxon>
        <taxon>Azospirillaceae</taxon>
        <taxon>Skermanella</taxon>
    </lineage>
</organism>
<dbReference type="PANTHER" id="PTHR43194">
    <property type="entry name" value="HYDROLASE ALPHA/BETA FOLD FAMILY"/>
    <property type="match status" value="1"/>
</dbReference>
<dbReference type="PANTHER" id="PTHR43194:SF2">
    <property type="entry name" value="PEROXISOMAL MEMBRANE PROTEIN LPX1"/>
    <property type="match status" value="1"/>
</dbReference>
<dbReference type="InterPro" id="IPR000073">
    <property type="entry name" value="AB_hydrolase_1"/>
</dbReference>
<name>A0ABX7BAJ8_9PROT</name>
<dbReference type="RefSeq" id="WP_201079302.1">
    <property type="nucleotide sequence ID" value="NZ_CP067420.1"/>
</dbReference>
<sequence>MTRLPLILLPGLLCDGALWAHQSRYLGEVADVGVADLTRHDSIAAMADAVLESAPQRFAVAGLSMGGYVALEIARRAPDRVAKLALLDTNARADTDEQRRRRRGLMALANQGEFRGVTPRLLPMLIHPSRTEEEALTGIVTGMAERVGKDAFLRQQTAIMCRPDSRGDLPGISSPTLVLCGRQDALSTLEMHVEMADLIPRARLAVIEECGHLATLERPFAATALMRDWLVYS</sequence>
<evidence type="ECO:0000259" key="1">
    <source>
        <dbReference type="Pfam" id="PF00561"/>
    </source>
</evidence>
<evidence type="ECO:0000313" key="3">
    <source>
        <dbReference type="Proteomes" id="UP000595197"/>
    </source>
</evidence>
<dbReference type="Pfam" id="PF00561">
    <property type="entry name" value="Abhydrolase_1"/>
    <property type="match status" value="1"/>
</dbReference>
<feature type="domain" description="AB hydrolase-1" evidence="1">
    <location>
        <begin position="41"/>
        <end position="219"/>
    </location>
</feature>
<dbReference type="PRINTS" id="PR00111">
    <property type="entry name" value="ABHYDROLASE"/>
</dbReference>
<dbReference type="GO" id="GO:0016787">
    <property type="term" value="F:hydrolase activity"/>
    <property type="evidence" value="ECO:0007669"/>
    <property type="project" value="UniProtKB-KW"/>
</dbReference>
<protein>
    <submittedName>
        <fullName evidence="2">Alpha/beta fold hydrolase</fullName>
    </submittedName>
</protein>
<dbReference type="EMBL" id="CP067420">
    <property type="protein sequence ID" value="QQP91419.1"/>
    <property type="molecule type" value="Genomic_DNA"/>
</dbReference>
<reference evidence="2" key="1">
    <citation type="submission" date="2021-02" db="EMBL/GenBank/DDBJ databases">
        <title>Skermanella TT6 skin isolate.</title>
        <authorList>
            <person name="Lee K."/>
            <person name="Ganzorig M."/>
        </authorList>
    </citation>
    <scope>NUCLEOTIDE SEQUENCE</scope>
    <source>
        <strain evidence="2">TT6</strain>
    </source>
</reference>
<dbReference type="InterPro" id="IPR029058">
    <property type="entry name" value="AB_hydrolase_fold"/>
</dbReference>
<accession>A0ABX7BAJ8</accession>
<keyword evidence="3" id="KW-1185">Reference proteome</keyword>
<dbReference type="InterPro" id="IPR050228">
    <property type="entry name" value="Carboxylesterase_BioH"/>
</dbReference>
<dbReference type="SUPFAM" id="SSF53474">
    <property type="entry name" value="alpha/beta-Hydrolases"/>
    <property type="match status" value="1"/>
</dbReference>
<evidence type="ECO:0000313" key="2">
    <source>
        <dbReference type="EMBL" id="QQP91419.1"/>
    </source>
</evidence>
<dbReference type="Gene3D" id="3.40.50.1820">
    <property type="entry name" value="alpha/beta hydrolase"/>
    <property type="match status" value="1"/>
</dbReference>